<name>X1J8T4_9ZZZZ</name>
<dbReference type="Pfam" id="PF19077">
    <property type="entry name" value="Big_13"/>
    <property type="match status" value="1"/>
</dbReference>
<dbReference type="Gene3D" id="2.60.40.10">
    <property type="entry name" value="Immunoglobulins"/>
    <property type="match status" value="1"/>
</dbReference>
<accession>X1J8T4</accession>
<dbReference type="EMBL" id="BARU01033327">
    <property type="protein sequence ID" value="GAH66173.1"/>
    <property type="molecule type" value="Genomic_DNA"/>
</dbReference>
<feature type="domain" description="Bacterial Ig-like" evidence="1">
    <location>
        <begin position="173"/>
        <end position="232"/>
    </location>
</feature>
<sequence>MAVIGVCFLLGGLLSPVWAGSKGKSPVAPYVEITSPAAEFPTNAGEVTVTVHFKADANPTDKKEKATGNVKTIILLLNGKEVARFENKPNVKEDTIDFTVDISGIVDQAIVFAAQAFQGNVNAGGAATSVPVPVIVDRTAPALDQLTPAPESFVPTAKPTISTRIIDALAGVDAATLVMKLDGNPVAAAFADNVLSFTPQADLAEGEHTVAVTAKDTAGNEATAAWTFAVDTEAPVL</sequence>
<evidence type="ECO:0000313" key="2">
    <source>
        <dbReference type="EMBL" id="GAH66173.1"/>
    </source>
</evidence>
<dbReference type="InterPro" id="IPR044016">
    <property type="entry name" value="Big_13"/>
</dbReference>
<gene>
    <name evidence="2" type="ORF">S03H2_52467</name>
</gene>
<feature type="non-terminal residue" evidence="2">
    <location>
        <position position="237"/>
    </location>
</feature>
<evidence type="ECO:0000259" key="1">
    <source>
        <dbReference type="Pfam" id="PF19077"/>
    </source>
</evidence>
<dbReference type="InterPro" id="IPR013783">
    <property type="entry name" value="Ig-like_fold"/>
</dbReference>
<reference evidence="2" key="1">
    <citation type="journal article" date="2014" name="Front. Microbiol.">
        <title>High frequency of phylogenetically diverse reductive dehalogenase-homologous genes in deep subseafloor sedimentary metagenomes.</title>
        <authorList>
            <person name="Kawai M."/>
            <person name="Futagami T."/>
            <person name="Toyoda A."/>
            <person name="Takaki Y."/>
            <person name="Nishi S."/>
            <person name="Hori S."/>
            <person name="Arai W."/>
            <person name="Tsubouchi T."/>
            <person name="Morono Y."/>
            <person name="Uchiyama I."/>
            <person name="Ito T."/>
            <person name="Fujiyama A."/>
            <person name="Inagaki F."/>
            <person name="Takami H."/>
        </authorList>
    </citation>
    <scope>NUCLEOTIDE SEQUENCE</scope>
    <source>
        <strain evidence="2">Expedition CK06-06</strain>
    </source>
</reference>
<protein>
    <recommendedName>
        <fullName evidence="1">Bacterial Ig-like domain-containing protein</fullName>
    </recommendedName>
</protein>
<organism evidence="2">
    <name type="scientific">marine sediment metagenome</name>
    <dbReference type="NCBI Taxonomy" id="412755"/>
    <lineage>
        <taxon>unclassified sequences</taxon>
        <taxon>metagenomes</taxon>
        <taxon>ecological metagenomes</taxon>
    </lineage>
</organism>
<proteinExistence type="predicted"/>
<comment type="caution">
    <text evidence="2">The sequence shown here is derived from an EMBL/GenBank/DDBJ whole genome shotgun (WGS) entry which is preliminary data.</text>
</comment>
<dbReference type="AlphaFoldDB" id="X1J8T4"/>